<dbReference type="InterPro" id="IPR036390">
    <property type="entry name" value="WH_DNA-bd_sf"/>
</dbReference>
<dbReference type="Pfam" id="PF07729">
    <property type="entry name" value="FCD"/>
    <property type="match status" value="1"/>
</dbReference>
<keyword evidence="6" id="KW-1185">Reference proteome</keyword>
<dbReference type="InterPro" id="IPR036388">
    <property type="entry name" value="WH-like_DNA-bd_sf"/>
</dbReference>
<dbReference type="SMART" id="SM00895">
    <property type="entry name" value="FCD"/>
    <property type="match status" value="1"/>
</dbReference>
<feature type="domain" description="HTH gntR-type" evidence="4">
    <location>
        <begin position="12"/>
        <end position="79"/>
    </location>
</feature>
<dbReference type="EMBL" id="PJNB01000001">
    <property type="protein sequence ID" value="PKW18405.1"/>
    <property type="molecule type" value="Genomic_DNA"/>
</dbReference>
<dbReference type="Pfam" id="PF00392">
    <property type="entry name" value="GntR"/>
    <property type="match status" value="1"/>
</dbReference>
<evidence type="ECO:0000259" key="4">
    <source>
        <dbReference type="PROSITE" id="PS50949"/>
    </source>
</evidence>
<dbReference type="PROSITE" id="PS50949">
    <property type="entry name" value="HTH_GNTR"/>
    <property type="match status" value="1"/>
</dbReference>
<dbReference type="PANTHER" id="PTHR43537:SF5">
    <property type="entry name" value="UXU OPERON TRANSCRIPTIONAL REGULATOR"/>
    <property type="match status" value="1"/>
</dbReference>
<evidence type="ECO:0000256" key="3">
    <source>
        <dbReference type="ARBA" id="ARBA00023163"/>
    </source>
</evidence>
<dbReference type="GO" id="GO:0003677">
    <property type="term" value="F:DNA binding"/>
    <property type="evidence" value="ECO:0007669"/>
    <property type="project" value="UniProtKB-KW"/>
</dbReference>
<dbReference type="STRING" id="994479.GCA_000194155_04584"/>
<reference evidence="5" key="1">
    <citation type="submission" date="2017-12" db="EMBL/GenBank/DDBJ databases">
        <title>Sequencing the genomes of 1000 Actinobacteria strains.</title>
        <authorList>
            <person name="Klenk H.-P."/>
        </authorList>
    </citation>
    <scope>NUCLEOTIDE SEQUENCE [LARGE SCALE GENOMIC DNA]</scope>
    <source>
        <strain evidence="5">DSM 44228</strain>
    </source>
</reference>
<dbReference type="CDD" id="cd07377">
    <property type="entry name" value="WHTH_GntR"/>
    <property type="match status" value="1"/>
</dbReference>
<dbReference type="RefSeq" id="WP_010309524.1">
    <property type="nucleotide sequence ID" value="NZ_CP061007.1"/>
</dbReference>
<evidence type="ECO:0000313" key="6">
    <source>
        <dbReference type="Proteomes" id="UP000233786"/>
    </source>
</evidence>
<dbReference type="InterPro" id="IPR000524">
    <property type="entry name" value="Tscrpt_reg_HTH_GntR"/>
</dbReference>
<dbReference type="OrthoDB" id="8680240at2"/>
<dbReference type="Gene3D" id="1.10.10.10">
    <property type="entry name" value="Winged helix-like DNA-binding domain superfamily/Winged helix DNA-binding domain"/>
    <property type="match status" value="1"/>
</dbReference>
<dbReference type="Proteomes" id="UP000233786">
    <property type="component" value="Unassembled WGS sequence"/>
</dbReference>
<name>A0A2N3Y688_SACSN</name>
<dbReference type="GO" id="GO:0003700">
    <property type="term" value="F:DNA-binding transcription factor activity"/>
    <property type="evidence" value="ECO:0007669"/>
    <property type="project" value="InterPro"/>
</dbReference>
<proteinExistence type="predicted"/>
<keyword evidence="1" id="KW-0805">Transcription regulation</keyword>
<evidence type="ECO:0000313" key="5">
    <source>
        <dbReference type="EMBL" id="PKW18405.1"/>
    </source>
</evidence>
<keyword evidence="2 5" id="KW-0238">DNA-binding</keyword>
<evidence type="ECO:0000256" key="1">
    <source>
        <dbReference type="ARBA" id="ARBA00023015"/>
    </source>
</evidence>
<accession>A0A2N3Y688</accession>
<evidence type="ECO:0000256" key="2">
    <source>
        <dbReference type="ARBA" id="ARBA00023125"/>
    </source>
</evidence>
<dbReference type="AlphaFoldDB" id="A0A2N3Y688"/>
<comment type="caution">
    <text evidence="5">The sequence shown here is derived from an EMBL/GenBank/DDBJ whole genome shotgun (WGS) entry which is preliminary data.</text>
</comment>
<dbReference type="Gene3D" id="1.20.120.530">
    <property type="entry name" value="GntR ligand-binding domain-like"/>
    <property type="match status" value="1"/>
</dbReference>
<dbReference type="InterPro" id="IPR011711">
    <property type="entry name" value="GntR_C"/>
</dbReference>
<dbReference type="SUPFAM" id="SSF46785">
    <property type="entry name" value="Winged helix' DNA-binding domain"/>
    <property type="match status" value="1"/>
</dbReference>
<protein>
    <submittedName>
        <fullName evidence="5">DNA-binding GntR family transcriptional regulator</fullName>
    </submittedName>
</protein>
<dbReference type="SMART" id="SM00345">
    <property type="entry name" value="HTH_GNTR"/>
    <property type="match status" value="1"/>
</dbReference>
<gene>
    <name evidence="5" type="ORF">A8926_6486</name>
</gene>
<sequence>MVPAGTAIPFGTRKQDWAYRLLREWILTGKLAPGQQLSQEKLAAELGVSRGPLRDALSRLATEDLVIDRAHQKWMVAAVSSDDARDVYNGRAALESMLGAAAAQASQERRIRLAAQLTTLIDEQRNAAATGDSSTLRVLDRQFHDAIYDLAGMPASMGALNQLRAKSDRYITLYLSDSDRAHQSLREHTKIVAALEDGSAWESAACTRTHVLGGLAQLIGSIEAQPATLGTPD</sequence>
<organism evidence="5 6">
    <name type="scientific">Saccharopolyspora spinosa</name>
    <dbReference type="NCBI Taxonomy" id="60894"/>
    <lineage>
        <taxon>Bacteria</taxon>
        <taxon>Bacillati</taxon>
        <taxon>Actinomycetota</taxon>
        <taxon>Actinomycetes</taxon>
        <taxon>Pseudonocardiales</taxon>
        <taxon>Pseudonocardiaceae</taxon>
        <taxon>Saccharopolyspora</taxon>
    </lineage>
</organism>
<dbReference type="InterPro" id="IPR008920">
    <property type="entry name" value="TF_FadR/GntR_C"/>
</dbReference>
<dbReference type="PANTHER" id="PTHR43537">
    <property type="entry name" value="TRANSCRIPTIONAL REGULATOR, GNTR FAMILY"/>
    <property type="match status" value="1"/>
</dbReference>
<dbReference type="SUPFAM" id="SSF48008">
    <property type="entry name" value="GntR ligand-binding domain-like"/>
    <property type="match status" value="1"/>
</dbReference>
<keyword evidence="3" id="KW-0804">Transcription</keyword>